<dbReference type="Ensembl" id="ENSEAST00005004881.2">
    <property type="protein sequence ID" value="ENSEASP00005004451.2"/>
    <property type="gene ID" value="ENSEASG00005007568.2"/>
</dbReference>
<feature type="transmembrane region" description="Helical" evidence="14">
    <location>
        <begin position="12"/>
        <end position="33"/>
    </location>
</feature>
<keyword evidence="14" id="KW-0812">Transmembrane</keyword>
<evidence type="ECO:0000256" key="9">
    <source>
        <dbReference type="ARBA" id="ARBA00022848"/>
    </source>
</evidence>
<dbReference type="GO" id="GO:0050649">
    <property type="term" value="F:testosterone 6-beta-hydroxylase activity"/>
    <property type="evidence" value="ECO:0007669"/>
    <property type="project" value="TreeGrafter"/>
</dbReference>
<evidence type="ECO:0000256" key="8">
    <source>
        <dbReference type="ARBA" id="ARBA00022824"/>
    </source>
</evidence>
<keyword evidence="13 14" id="KW-0472">Membrane</keyword>
<dbReference type="SUPFAM" id="SSF48264">
    <property type="entry name" value="Cytochrome P450"/>
    <property type="match status" value="1"/>
</dbReference>
<evidence type="ECO:0000256" key="11">
    <source>
        <dbReference type="ARBA" id="ARBA00023004"/>
    </source>
</evidence>
<organism evidence="15 16">
    <name type="scientific">Equus asinus</name>
    <name type="common">Donkey</name>
    <name type="synonym">Equus africanus asinus</name>
    <dbReference type="NCBI Taxonomy" id="9793"/>
    <lineage>
        <taxon>Eukaryota</taxon>
        <taxon>Metazoa</taxon>
        <taxon>Chordata</taxon>
        <taxon>Craniata</taxon>
        <taxon>Vertebrata</taxon>
        <taxon>Euteleostomi</taxon>
        <taxon>Mammalia</taxon>
        <taxon>Eutheria</taxon>
        <taxon>Laurasiatheria</taxon>
        <taxon>Perissodactyla</taxon>
        <taxon>Equidae</taxon>
        <taxon>Equus</taxon>
    </lineage>
</organism>
<evidence type="ECO:0000256" key="6">
    <source>
        <dbReference type="ARBA" id="ARBA00022617"/>
    </source>
</evidence>
<reference evidence="15 16" key="1">
    <citation type="journal article" date="2020" name="Nat. Commun.">
        <title>Donkey genomes provide new insights into domestication and selection for coat color.</title>
        <authorList>
            <person name="Wang"/>
            <person name="C."/>
            <person name="Li"/>
            <person name="H."/>
            <person name="Guo"/>
            <person name="Y."/>
            <person name="Huang"/>
            <person name="J."/>
            <person name="Sun"/>
            <person name="Y."/>
            <person name="Min"/>
            <person name="J."/>
            <person name="Wang"/>
            <person name="J."/>
            <person name="Fang"/>
            <person name="X."/>
            <person name="Zhao"/>
            <person name="Z."/>
            <person name="Wang"/>
            <person name="S."/>
            <person name="Zhang"/>
            <person name="Y."/>
            <person name="Liu"/>
            <person name="Q."/>
            <person name="Jiang"/>
            <person name="Q."/>
            <person name="Wang"/>
            <person name="X."/>
            <person name="Guo"/>
            <person name="Y."/>
            <person name="Yang"/>
            <person name="C."/>
            <person name="Wang"/>
            <person name="Y."/>
            <person name="Tian"/>
            <person name="F."/>
            <person name="Zhuang"/>
            <person name="G."/>
            <person name="Fan"/>
            <person name="Y."/>
            <person name="Gao"/>
            <person name="Q."/>
            <person name="Li"/>
            <person name="Y."/>
            <person name="Ju"/>
            <person name="Z."/>
            <person name="Li"/>
            <person name="J."/>
            <person name="Li"/>
            <person name="R."/>
            <person name="Hou"/>
            <person name="M."/>
            <person name="Yang"/>
            <person name="G."/>
            <person name="Liu"/>
            <person name="G."/>
            <person name="Liu"/>
            <person name="W."/>
            <person name="Guo"/>
            <person name="J."/>
            <person name="Pan"/>
            <person name="S."/>
            <person name="Fan"/>
            <person name="G."/>
            <person name="Zhang"/>
            <person name="W."/>
            <person name="Zhang"/>
            <person name="R."/>
            <person name="Yu"/>
            <person name="J."/>
            <person name="Zhang"/>
            <person name="X."/>
            <person name="Yin"/>
            <person name="Q."/>
            <person name="Ji"/>
            <person name="C."/>
            <person name="Jin"/>
            <person name="Y."/>
            <person name="Yue"/>
            <person name="G."/>
            <person name="Liu"/>
            <person name="M."/>
            <person name="Xu"/>
            <person name="J."/>
            <person name="Liu"/>
            <person name="S."/>
            <person name="Jordana"/>
            <person name="J."/>
            <person name="Noce"/>
            <person name="A."/>
            <person name="Amills"/>
            <person name="M."/>
            <person name="Wu"/>
            <person name="D.D."/>
            <person name="Li"/>
            <person name="S."/>
            <person name="Zhou"/>
            <person name="X. and Zhong"/>
            <person name="J."/>
        </authorList>
    </citation>
    <scope>NUCLEOTIDE SEQUENCE [LARGE SCALE GENOMIC DNA]</scope>
</reference>
<evidence type="ECO:0000256" key="2">
    <source>
        <dbReference type="ARBA" id="ARBA00004174"/>
    </source>
</evidence>
<keyword evidence="14" id="KW-1133">Transmembrane helix</keyword>
<evidence type="ECO:0000313" key="16">
    <source>
        <dbReference type="Proteomes" id="UP000694387"/>
    </source>
</evidence>
<keyword evidence="7" id="KW-0479">Metal-binding</keyword>
<evidence type="ECO:0000256" key="13">
    <source>
        <dbReference type="ARBA" id="ARBA00023136"/>
    </source>
</evidence>
<reference evidence="15" key="3">
    <citation type="submission" date="2025-09" db="UniProtKB">
        <authorList>
            <consortium name="Ensembl"/>
        </authorList>
    </citation>
    <scope>IDENTIFICATION</scope>
</reference>
<evidence type="ECO:0000256" key="14">
    <source>
        <dbReference type="SAM" id="Phobius"/>
    </source>
</evidence>
<keyword evidence="11" id="KW-0408">Iron</keyword>
<comment type="similarity">
    <text evidence="4">Belongs to the cytochrome P450 family.</text>
</comment>
<evidence type="ECO:0000256" key="4">
    <source>
        <dbReference type="ARBA" id="ARBA00010617"/>
    </source>
</evidence>
<dbReference type="Pfam" id="PF00067">
    <property type="entry name" value="p450"/>
    <property type="match status" value="1"/>
</dbReference>
<evidence type="ECO:0000256" key="5">
    <source>
        <dbReference type="ARBA" id="ARBA00012109"/>
    </source>
</evidence>
<gene>
    <name evidence="15" type="primary">LOC106825164</name>
</gene>
<dbReference type="Proteomes" id="UP000694387">
    <property type="component" value="Chromosome 14"/>
</dbReference>
<dbReference type="Gene3D" id="1.10.630.10">
    <property type="entry name" value="Cytochrome P450"/>
    <property type="match status" value="1"/>
</dbReference>
<dbReference type="GO" id="GO:0016712">
    <property type="term" value="F:oxidoreductase activity, acting on paired donors, with incorporation or reduction of molecular oxygen, reduced flavin or flavoprotein as one donor, and incorporation of one atom of oxygen"/>
    <property type="evidence" value="ECO:0007669"/>
    <property type="project" value="UniProtKB-EC"/>
</dbReference>
<keyword evidence="6" id="KW-0349">Heme</keyword>
<keyword evidence="8" id="KW-0256">Endoplasmic reticulum</keyword>
<evidence type="ECO:0000256" key="7">
    <source>
        <dbReference type="ARBA" id="ARBA00022723"/>
    </source>
</evidence>
<sequence length="155" mass="17837">SSSKPNSLTTETWGLSIYSTIPVTWLSLSLYRFGTYTHGLFKKLGIPGPTPLPFFGNILSYRKGIWDFDKKCFKKYGKTWGFYEGRLPALAITDPDMIKTVLVKECYSVFTNRRTFGPEGFMKNAIIRSEDEQWKRIRTLLTPTFTSGKLKEVRN</sequence>
<keyword evidence="10" id="KW-0560">Oxidoreductase</keyword>
<dbReference type="AlphaFoldDB" id="A0A8C4L0N2"/>
<protein>
    <recommendedName>
        <fullName evidence="5">unspecific monooxygenase</fullName>
        <ecNumber evidence="5">1.14.14.1</ecNumber>
    </recommendedName>
</protein>
<proteinExistence type="inferred from homology"/>
<keyword evidence="16" id="KW-1185">Reference proteome</keyword>
<evidence type="ECO:0000256" key="3">
    <source>
        <dbReference type="ARBA" id="ARBA00004406"/>
    </source>
</evidence>
<dbReference type="GO" id="GO:0008202">
    <property type="term" value="P:steroid metabolic process"/>
    <property type="evidence" value="ECO:0007669"/>
    <property type="project" value="TreeGrafter"/>
</dbReference>
<dbReference type="GeneTree" id="ENSGT00950000182958"/>
<dbReference type="GO" id="GO:0070989">
    <property type="term" value="P:oxidative demethylation"/>
    <property type="evidence" value="ECO:0007669"/>
    <property type="project" value="TreeGrafter"/>
</dbReference>
<dbReference type="GO" id="GO:0020037">
    <property type="term" value="F:heme binding"/>
    <property type="evidence" value="ECO:0007669"/>
    <property type="project" value="InterPro"/>
</dbReference>
<dbReference type="PANTHER" id="PTHR24302:SF38">
    <property type="entry name" value="CYTOCHROME P450 3A5"/>
    <property type="match status" value="1"/>
</dbReference>
<name>A0A8C4L0N2_EQUAS</name>
<comment type="cofactor">
    <cofactor evidence="1">
        <name>heme</name>
        <dbReference type="ChEBI" id="CHEBI:30413"/>
    </cofactor>
</comment>
<evidence type="ECO:0000313" key="15">
    <source>
        <dbReference type="Ensembl" id="ENSEASP00005004451.2"/>
    </source>
</evidence>
<dbReference type="GO" id="GO:0005789">
    <property type="term" value="C:endoplasmic reticulum membrane"/>
    <property type="evidence" value="ECO:0007669"/>
    <property type="project" value="UniProtKB-SubCell"/>
</dbReference>
<evidence type="ECO:0000256" key="10">
    <source>
        <dbReference type="ARBA" id="ARBA00023002"/>
    </source>
</evidence>
<reference evidence="15" key="2">
    <citation type="submission" date="2025-08" db="UniProtKB">
        <authorList>
            <consortium name="Ensembl"/>
        </authorList>
    </citation>
    <scope>IDENTIFICATION</scope>
</reference>
<dbReference type="EC" id="1.14.14.1" evidence="5"/>
<evidence type="ECO:0000256" key="12">
    <source>
        <dbReference type="ARBA" id="ARBA00023033"/>
    </source>
</evidence>
<dbReference type="InterPro" id="IPR036396">
    <property type="entry name" value="Cyt_P450_sf"/>
</dbReference>
<comment type="subcellular location">
    <subcellularLocation>
        <location evidence="3">Endoplasmic reticulum membrane</location>
        <topology evidence="3">Peripheral membrane protein</topology>
    </subcellularLocation>
    <subcellularLocation>
        <location evidence="2">Microsome membrane</location>
        <topology evidence="2">Peripheral membrane protein</topology>
    </subcellularLocation>
</comment>
<evidence type="ECO:0000256" key="1">
    <source>
        <dbReference type="ARBA" id="ARBA00001971"/>
    </source>
</evidence>
<dbReference type="InterPro" id="IPR050705">
    <property type="entry name" value="Cytochrome_P450_3A"/>
</dbReference>
<keyword evidence="12" id="KW-0503">Monooxygenase</keyword>
<accession>A0A8C4L0N2</accession>
<keyword evidence="9" id="KW-0492">Microsome</keyword>
<dbReference type="InterPro" id="IPR001128">
    <property type="entry name" value="Cyt_P450"/>
</dbReference>
<dbReference type="FunFam" id="1.10.630.10:FF:000182">
    <property type="entry name" value="Cytochrome P450 3A4"/>
    <property type="match status" value="1"/>
</dbReference>
<dbReference type="GO" id="GO:0005506">
    <property type="term" value="F:iron ion binding"/>
    <property type="evidence" value="ECO:0007669"/>
    <property type="project" value="InterPro"/>
</dbReference>
<dbReference type="PANTHER" id="PTHR24302">
    <property type="entry name" value="CYTOCHROME P450 FAMILY 3"/>
    <property type="match status" value="1"/>
</dbReference>